<accession>K1QKY8</accession>
<dbReference type="AlphaFoldDB" id="K1QKY8"/>
<dbReference type="HOGENOM" id="CLU_612878_0_0_1"/>
<sequence>MGKIQPAHDLAWFLCVMGSSGNQASSSLSESGSEFHSKFKGALSPEPQSHGDKLVERSEQSRMKANRPLNYNLRNRTPSFLTSPEDTETGQHSQSSTAESQQQPTLDNAAGHQETGADHPLVETEEQIHLSETNLPAEDVQVHFNEPAITEEADPQTENSENIPAEDTEHQHIDSRDAERTEDQQFYGDREFVWICIGRVQYEPGEGMLAKSLSPEPQSHGDKLVQRSEKSRMKANRPLNYNLRNRTPSFLTSPEDTETGQHSQSSTAESQQQPTLDNAAGHQETGADHPLVETEEQIYLSETSLSAEDVQVHFNEPAITKEAEPQTEDRENIAAEDTEHQHIDSRDAERTEDQQFSEQLYISDCIPSDSINLTNMATIAQLSKFNGTESPCIGLSKLSAWQKFHRITDNAVLDYIPCLLDGSGGTWFQTINPGQFQNLQGFKDRFK</sequence>
<dbReference type="EMBL" id="JH818671">
    <property type="protein sequence ID" value="EKC29455.1"/>
    <property type="molecule type" value="Genomic_DNA"/>
</dbReference>
<reference evidence="2" key="1">
    <citation type="journal article" date="2012" name="Nature">
        <title>The oyster genome reveals stress adaptation and complexity of shell formation.</title>
        <authorList>
            <person name="Zhang G."/>
            <person name="Fang X."/>
            <person name="Guo X."/>
            <person name="Li L."/>
            <person name="Luo R."/>
            <person name="Xu F."/>
            <person name="Yang P."/>
            <person name="Zhang L."/>
            <person name="Wang X."/>
            <person name="Qi H."/>
            <person name="Xiong Z."/>
            <person name="Que H."/>
            <person name="Xie Y."/>
            <person name="Holland P.W."/>
            <person name="Paps J."/>
            <person name="Zhu Y."/>
            <person name="Wu F."/>
            <person name="Chen Y."/>
            <person name="Wang J."/>
            <person name="Peng C."/>
            <person name="Meng J."/>
            <person name="Yang L."/>
            <person name="Liu J."/>
            <person name="Wen B."/>
            <person name="Zhang N."/>
            <person name="Huang Z."/>
            <person name="Zhu Q."/>
            <person name="Feng Y."/>
            <person name="Mount A."/>
            <person name="Hedgecock D."/>
            <person name="Xu Z."/>
            <person name="Liu Y."/>
            <person name="Domazet-Loso T."/>
            <person name="Du Y."/>
            <person name="Sun X."/>
            <person name="Zhang S."/>
            <person name="Liu B."/>
            <person name="Cheng P."/>
            <person name="Jiang X."/>
            <person name="Li J."/>
            <person name="Fan D."/>
            <person name="Wang W."/>
            <person name="Fu W."/>
            <person name="Wang T."/>
            <person name="Wang B."/>
            <person name="Zhang J."/>
            <person name="Peng Z."/>
            <person name="Li Y."/>
            <person name="Li N."/>
            <person name="Wang J."/>
            <person name="Chen M."/>
            <person name="He Y."/>
            <person name="Tan F."/>
            <person name="Song X."/>
            <person name="Zheng Q."/>
            <person name="Huang R."/>
            <person name="Yang H."/>
            <person name="Du X."/>
            <person name="Chen L."/>
            <person name="Yang M."/>
            <person name="Gaffney P.M."/>
            <person name="Wang S."/>
            <person name="Luo L."/>
            <person name="She Z."/>
            <person name="Ming Y."/>
            <person name="Huang W."/>
            <person name="Zhang S."/>
            <person name="Huang B."/>
            <person name="Zhang Y."/>
            <person name="Qu T."/>
            <person name="Ni P."/>
            <person name="Miao G."/>
            <person name="Wang J."/>
            <person name="Wang Q."/>
            <person name="Steinberg C.E."/>
            <person name="Wang H."/>
            <person name="Li N."/>
            <person name="Qian L."/>
            <person name="Zhang G."/>
            <person name="Li Y."/>
            <person name="Yang H."/>
            <person name="Liu X."/>
            <person name="Wang J."/>
            <person name="Yin Y."/>
            <person name="Wang J."/>
        </authorList>
    </citation>
    <scope>NUCLEOTIDE SEQUENCE [LARGE SCALE GENOMIC DNA]</scope>
    <source>
        <strain evidence="2">05x7-T-G4-1.051#20</strain>
    </source>
</reference>
<feature type="compositionally biased region" description="Basic and acidic residues" evidence="1">
    <location>
        <begin position="167"/>
        <end position="184"/>
    </location>
</feature>
<dbReference type="InParanoid" id="K1QKY8"/>
<organism evidence="2">
    <name type="scientific">Magallana gigas</name>
    <name type="common">Pacific oyster</name>
    <name type="synonym">Crassostrea gigas</name>
    <dbReference type="NCBI Taxonomy" id="29159"/>
    <lineage>
        <taxon>Eukaryota</taxon>
        <taxon>Metazoa</taxon>
        <taxon>Spiralia</taxon>
        <taxon>Lophotrochozoa</taxon>
        <taxon>Mollusca</taxon>
        <taxon>Bivalvia</taxon>
        <taxon>Autobranchia</taxon>
        <taxon>Pteriomorphia</taxon>
        <taxon>Ostreida</taxon>
        <taxon>Ostreoidea</taxon>
        <taxon>Ostreidae</taxon>
        <taxon>Magallana</taxon>
    </lineage>
</organism>
<gene>
    <name evidence="2" type="ORF">CGI_10025462</name>
</gene>
<proteinExistence type="predicted"/>
<name>K1QKY8_MAGGI</name>
<feature type="compositionally biased region" description="Low complexity" evidence="1">
    <location>
        <begin position="23"/>
        <end position="32"/>
    </location>
</feature>
<evidence type="ECO:0000256" key="1">
    <source>
        <dbReference type="SAM" id="MobiDB-lite"/>
    </source>
</evidence>
<feature type="region of interest" description="Disordered" evidence="1">
    <location>
        <begin position="23"/>
        <end position="114"/>
    </location>
</feature>
<feature type="compositionally biased region" description="Polar residues" evidence="1">
    <location>
        <begin position="72"/>
        <end position="106"/>
    </location>
</feature>
<feature type="compositionally biased region" description="Basic and acidic residues" evidence="1">
    <location>
        <begin position="219"/>
        <end position="232"/>
    </location>
</feature>
<feature type="compositionally biased region" description="Basic and acidic residues" evidence="1">
    <location>
        <begin position="49"/>
        <end position="62"/>
    </location>
</feature>
<feature type="region of interest" description="Disordered" evidence="1">
    <location>
        <begin position="149"/>
        <end position="184"/>
    </location>
</feature>
<evidence type="ECO:0000313" key="2">
    <source>
        <dbReference type="EMBL" id="EKC29455.1"/>
    </source>
</evidence>
<feature type="compositionally biased region" description="Polar residues" evidence="1">
    <location>
        <begin position="242"/>
        <end position="276"/>
    </location>
</feature>
<feature type="region of interest" description="Disordered" evidence="1">
    <location>
        <begin position="209"/>
        <end position="285"/>
    </location>
</feature>
<protein>
    <submittedName>
        <fullName evidence="2">Uncharacterized protein</fullName>
    </submittedName>
</protein>